<dbReference type="SUPFAM" id="SSF48452">
    <property type="entry name" value="TPR-like"/>
    <property type="match status" value="2"/>
</dbReference>
<dbReference type="EMBL" id="CP029347">
    <property type="protein sequence ID" value="AWL12035.1"/>
    <property type="molecule type" value="Genomic_DNA"/>
</dbReference>
<sequence length="390" mass="44809">MLELLFLLLPVAAGYGYVMGRNSVRQAQRKQSKLLSRHYYKGLNFLLSDQPDKAVDTLIKMIDVNSDTAETHIAMGNFFRHRGELDRAIRLHQNLVEKVQLNQSQRETALKELGRDYLLAGFLEQAENVALQLLDSDKYYLDAQKQLFSIYQTTKEWERAIELAEKMAQHHGDSAELCQRLAHFYCEQATIDWRKGDVSKAEKALQKAVLADERAIRPWLIMGKIALEQNNPVTAMSYLEEVPRRDVDWLSEAIPLMTRCAGQDAQAKESLRHILDSYHEQCATAYLARVELMAEEGQESEAVEFLLRQLRQHPTMKGFYNLMAILSRRDGNGEVDQTLSLLQELVREQLQQRPTYRCTSCGFSGRQVYWLCPSCKHWGVVKPIKGLDGE</sequence>
<dbReference type="HAMAP" id="MF_00994">
    <property type="entry name" value="LPS_assembly_LapB"/>
    <property type="match status" value="1"/>
</dbReference>
<dbReference type="PANTHER" id="PTHR45586:SF1">
    <property type="entry name" value="LIPOPOLYSACCHARIDE ASSEMBLY PROTEIN B"/>
    <property type="match status" value="1"/>
</dbReference>
<dbReference type="Pfam" id="PF18073">
    <property type="entry name" value="Zn_ribbon_LapB"/>
    <property type="match status" value="1"/>
</dbReference>
<feature type="domain" description="LapB rubredoxin metal binding" evidence="5">
    <location>
        <begin position="356"/>
        <end position="383"/>
    </location>
</feature>
<dbReference type="Proteomes" id="UP000245728">
    <property type="component" value="Chromosome"/>
</dbReference>
<evidence type="ECO:0000313" key="7">
    <source>
        <dbReference type="Proteomes" id="UP000245728"/>
    </source>
</evidence>
<dbReference type="InterPro" id="IPR051012">
    <property type="entry name" value="CellSynth/LPSAsmb/PSIAsmb"/>
</dbReference>
<evidence type="ECO:0000256" key="1">
    <source>
        <dbReference type="ARBA" id="ARBA00022723"/>
    </source>
</evidence>
<feature type="binding site" evidence="4">
    <location>
        <position position="358"/>
    </location>
    <ligand>
        <name>Fe cation</name>
        <dbReference type="ChEBI" id="CHEBI:24875"/>
    </ligand>
</feature>
<keyword evidence="4" id="KW-0997">Cell inner membrane</keyword>
<reference evidence="6 7" key="1">
    <citation type="submission" date="2018-05" db="EMBL/GenBank/DDBJ databases">
        <title>Salinimonas sp. HMF8227 Genome sequencing and assembly.</title>
        <authorList>
            <person name="Kang H."/>
            <person name="Kang J."/>
            <person name="Cha I."/>
            <person name="Kim H."/>
            <person name="Joh K."/>
        </authorList>
    </citation>
    <scope>NUCLEOTIDE SEQUENCE [LARGE SCALE GENOMIC DNA]</scope>
    <source>
        <strain evidence="6 7">HMF8227</strain>
    </source>
</reference>
<keyword evidence="4" id="KW-0812">Transmembrane</keyword>
<dbReference type="NCBIfam" id="NF008757">
    <property type="entry name" value="PRK11788.1-5"/>
    <property type="match status" value="1"/>
</dbReference>
<comment type="function">
    <text evidence="4">Modulates cellular lipopolysaccharide (LPS) levels by regulating LpxC, which is involved in lipid A biosynthesis. May act by modulating the proteolytic activity of FtsH towards LpxC. May also coordinate assembly of proteins involved in LPS synthesis at the plasma membrane.</text>
</comment>
<dbReference type="GO" id="GO:0009898">
    <property type="term" value="C:cytoplasmic side of plasma membrane"/>
    <property type="evidence" value="ECO:0007669"/>
    <property type="project" value="UniProtKB-UniRule"/>
</dbReference>
<dbReference type="InterPro" id="IPR030865">
    <property type="entry name" value="LapB"/>
</dbReference>
<keyword evidence="3 4" id="KW-0802">TPR repeat</keyword>
<protein>
    <recommendedName>
        <fullName evidence="4">Lipopolysaccharide assembly protein B</fullName>
    </recommendedName>
</protein>
<dbReference type="KEGG" id="salh:HMF8227_01561"/>
<comment type="subcellular location">
    <subcellularLocation>
        <location evidence="4">Cell inner membrane</location>
        <topology evidence="4">Single-pass membrane protein</topology>
        <orientation evidence="4">Cytoplasmic side</orientation>
    </subcellularLocation>
</comment>
<keyword evidence="4" id="KW-0408">Iron</keyword>
<keyword evidence="1 4" id="KW-0479">Metal-binding</keyword>
<dbReference type="InterPro" id="IPR041166">
    <property type="entry name" value="Rubredoxin_2"/>
</dbReference>
<dbReference type="AlphaFoldDB" id="A0A2S2E307"/>
<keyword evidence="4" id="KW-0472">Membrane</keyword>
<dbReference type="GO" id="GO:0008653">
    <property type="term" value="P:lipopolysaccharide metabolic process"/>
    <property type="evidence" value="ECO:0007669"/>
    <property type="project" value="InterPro"/>
</dbReference>
<dbReference type="Gene3D" id="1.25.40.10">
    <property type="entry name" value="Tetratricopeptide repeat domain"/>
    <property type="match status" value="1"/>
</dbReference>
<dbReference type="InterPro" id="IPR011990">
    <property type="entry name" value="TPR-like_helical_dom_sf"/>
</dbReference>
<feature type="topological domain" description="Cytoplasmic" evidence="4">
    <location>
        <begin position="21"/>
        <end position="390"/>
    </location>
</feature>
<evidence type="ECO:0000259" key="5">
    <source>
        <dbReference type="Pfam" id="PF18073"/>
    </source>
</evidence>
<feature type="binding site" evidence="4">
    <location>
        <position position="372"/>
    </location>
    <ligand>
        <name>Fe cation</name>
        <dbReference type="ChEBI" id="CHEBI:24875"/>
    </ligand>
</feature>
<proteinExistence type="inferred from homology"/>
<dbReference type="OrthoDB" id="507476at2"/>
<feature type="binding site" evidence="4">
    <location>
        <position position="361"/>
    </location>
    <ligand>
        <name>Fe cation</name>
        <dbReference type="ChEBI" id="CHEBI:24875"/>
    </ligand>
</feature>
<feature type="binding site" evidence="4">
    <location>
        <position position="375"/>
    </location>
    <ligand>
        <name>Fe cation</name>
        <dbReference type="ChEBI" id="CHEBI:24875"/>
    </ligand>
</feature>
<dbReference type="PANTHER" id="PTHR45586">
    <property type="entry name" value="TPR REPEAT-CONTAINING PROTEIN PA4667"/>
    <property type="match status" value="1"/>
</dbReference>
<evidence type="ECO:0000256" key="4">
    <source>
        <dbReference type="HAMAP-Rule" id="MF_00994"/>
    </source>
</evidence>
<dbReference type="GO" id="GO:0005506">
    <property type="term" value="F:iron ion binding"/>
    <property type="evidence" value="ECO:0007669"/>
    <property type="project" value="UniProtKB-UniRule"/>
</dbReference>
<evidence type="ECO:0000256" key="3">
    <source>
        <dbReference type="ARBA" id="ARBA00022803"/>
    </source>
</evidence>
<organism evidence="6 7">
    <name type="scientific">Saliniradius amylolyticus</name>
    <dbReference type="NCBI Taxonomy" id="2183582"/>
    <lineage>
        <taxon>Bacteria</taxon>
        <taxon>Pseudomonadati</taxon>
        <taxon>Pseudomonadota</taxon>
        <taxon>Gammaproteobacteria</taxon>
        <taxon>Alteromonadales</taxon>
        <taxon>Alteromonadaceae</taxon>
        <taxon>Saliniradius</taxon>
    </lineage>
</organism>
<dbReference type="Pfam" id="PF13432">
    <property type="entry name" value="TPR_16"/>
    <property type="match status" value="1"/>
</dbReference>
<dbReference type="RefSeq" id="WP_109339641.1">
    <property type="nucleotide sequence ID" value="NZ_CP029347.1"/>
</dbReference>
<keyword evidence="4" id="KW-1133">Transmembrane helix</keyword>
<keyword evidence="7" id="KW-1185">Reference proteome</keyword>
<keyword evidence="2 4" id="KW-0677">Repeat</keyword>
<name>A0A2S2E307_9ALTE</name>
<evidence type="ECO:0000313" key="6">
    <source>
        <dbReference type="EMBL" id="AWL12035.1"/>
    </source>
</evidence>
<evidence type="ECO:0000256" key="2">
    <source>
        <dbReference type="ARBA" id="ARBA00022737"/>
    </source>
</evidence>
<accession>A0A2S2E307</accession>
<keyword evidence="4" id="KW-1003">Cell membrane</keyword>
<gene>
    <name evidence="4" type="primary">lapB</name>
    <name evidence="6" type="ORF">HMF8227_01561</name>
</gene>
<dbReference type="GO" id="GO:0046890">
    <property type="term" value="P:regulation of lipid biosynthetic process"/>
    <property type="evidence" value="ECO:0007669"/>
    <property type="project" value="UniProtKB-UniRule"/>
</dbReference>
<comment type="similarity">
    <text evidence="4">Belongs to the LapB family.</text>
</comment>